<accession>A0A1M7H1G7</accession>
<sequence length="521" mass="59733">MHPDDPPKDFRNLLLVLGDQLSPGLDIFKDADPERDLVLMAEVAEEATYVGHHKKKIAFVFSAMRHFAQELRESGWRVHYIRLDDETSCASLKEAVARTLKGARAEAVRITEPGEFRLLDDMRSWQSELEVQVDLLPDTRFLCTLADFRKWADGRKRFLMEDFYRHMRQKTGFLMDEGNPAGGQWNFDKDNRNSAPAGLVCPEVMRSPPDAITKDVLDLVGGRFAHHFGALEPFWFAVTREGAEAVFESFLEHGLADFGTYQDAMLREERFLFHSLISMYLNVGLLDAWDICVRVEKAWRSGDVPLNSAEGFIRQILGWREYVRGIYWLKMPEYREENFFGATRALPDFYWTGETDMACLKAVIGQTHEEAYAHHIQRLMVTGNFALLIGADPVQVHEWYLSVYADAYEWVELPNTLGMSLHADGGFLGSKPYAASGNYIDKMSDYCSGCSHDVKKKTGEGACPFNALYWDFLYRNRPKLKDNHRLRTIYSSWDRMSEDKRIDYLKSAGDFLSSLPGAWKG</sequence>
<dbReference type="Gene3D" id="1.10.579.10">
    <property type="entry name" value="DNA Cyclobutane Dipyrimidine Photolyase, subunit A, domain 3"/>
    <property type="match status" value="1"/>
</dbReference>
<dbReference type="InterPro" id="IPR014729">
    <property type="entry name" value="Rossmann-like_a/b/a_fold"/>
</dbReference>
<name>A0A1M7H1G7_9HYPH</name>
<dbReference type="PANTHER" id="PTHR38657">
    <property type="entry name" value="SLR1343 PROTEIN"/>
    <property type="match status" value="1"/>
</dbReference>
<dbReference type="Pfam" id="PF04244">
    <property type="entry name" value="DPRP"/>
    <property type="match status" value="1"/>
</dbReference>
<dbReference type="RefSeq" id="WP_073012660.1">
    <property type="nucleotide sequence ID" value="NZ_FRBW01000002.1"/>
</dbReference>
<reference evidence="1 2" key="1">
    <citation type="submission" date="2016-11" db="EMBL/GenBank/DDBJ databases">
        <authorList>
            <person name="Jaros S."/>
            <person name="Januszkiewicz K."/>
            <person name="Wedrychowicz H."/>
        </authorList>
    </citation>
    <scope>NUCLEOTIDE SEQUENCE [LARGE SCALE GENOMIC DNA]</scope>
    <source>
        <strain evidence="1 2">DSM 22153</strain>
    </source>
</reference>
<dbReference type="EMBL" id="FRBW01000002">
    <property type="protein sequence ID" value="SHM22213.1"/>
    <property type="molecule type" value="Genomic_DNA"/>
</dbReference>
<dbReference type="STRING" id="735517.SAMN05444272_2077"/>
<organism evidence="1 2">
    <name type="scientific">Roseibium suaedae</name>
    <dbReference type="NCBI Taxonomy" id="735517"/>
    <lineage>
        <taxon>Bacteria</taxon>
        <taxon>Pseudomonadati</taxon>
        <taxon>Pseudomonadota</taxon>
        <taxon>Alphaproteobacteria</taxon>
        <taxon>Hyphomicrobiales</taxon>
        <taxon>Stappiaceae</taxon>
        <taxon>Roseibium</taxon>
    </lineage>
</organism>
<keyword evidence="2" id="KW-1185">Reference proteome</keyword>
<dbReference type="Gene3D" id="1.10.10.1710">
    <property type="entry name" value="Deoxyribodipyrimidine photolyase-related"/>
    <property type="match status" value="1"/>
</dbReference>
<dbReference type="InterPro" id="IPR036134">
    <property type="entry name" value="Crypto/Photolyase_FAD-like_sf"/>
</dbReference>
<keyword evidence="1" id="KW-0456">Lyase</keyword>
<dbReference type="Gene3D" id="1.25.40.80">
    <property type="match status" value="1"/>
</dbReference>
<dbReference type="PANTHER" id="PTHR38657:SF1">
    <property type="entry name" value="SLR1343 PROTEIN"/>
    <property type="match status" value="1"/>
</dbReference>
<proteinExistence type="predicted"/>
<dbReference type="SUPFAM" id="SSF48173">
    <property type="entry name" value="Cryptochrome/photolyase FAD-binding domain"/>
    <property type="match status" value="1"/>
</dbReference>
<evidence type="ECO:0000313" key="1">
    <source>
        <dbReference type="EMBL" id="SHM22213.1"/>
    </source>
</evidence>
<gene>
    <name evidence="1" type="ORF">SAMN05444272_2077</name>
</gene>
<evidence type="ECO:0000313" key="2">
    <source>
        <dbReference type="Proteomes" id="UP000186002"/>
    </source>
</evidence>
<dbReference type="OrthoDB" id="5288100at2"/>
<dbReference type="InterPro" id="IPR052551">
    <property type="entry name" value="UV-DNA_repair_photolyase"/>
</dbReference>
<protein>
    <submittedName>
        <fullName evidence="1">Deoxyribodipyrimidine photolyase-related protein</fullName>
    </submittedName>
</protein>
<dbReference type="Proteomes" id="UP000186002">
    <property type="component" value="Unassembled WGS sequence"/>
</dbReference>
<dbReference type="InterPro" id="IPR007357">
    <property type="entry name" value="PhrB-like"/>
</dbReference>
<dbReference type="AlphaFoldDB" id="A0A1M7H1G7"/>
<dbReference type="Gene3D" id="3.40.50.620">
    <property type="entry name" value="HUPs"/>
    <property type="match status" value="1"/>
</dbReference>
<dbReference type="GO" id="GO:0016829">
    <property type="term" value="F:lyase activity"/>
    <property type="evidence" value="ECO:0007669"/>
    <property type="project" value="UniProtKB-KW"/>
</dbReference>